<dbReference type="NCBIfam" id="TIGR00967">
    <property type="entry name" value="3a0501s007"/>
    <property type="match status" value="1"/>
</dbReference>
<evidence type="ECO:0000256" key="10">
    <source>
        <dbReference type="HAMAP-Rule" id="MF_01465"/>
    </source>
</evidence>
<feature type="transmembrane region" description="Helical" evidence="10">
    <location>
        <begin position="367"/>
        <end position="388"/>
    </location>
</feature>
<dbReference type="GO" id="GO:0005886">
    <property type="term" value="C:plasma membrane"/>
    <property type="evidence" value="ECO:0007669"/>
    <property type="project" value="UniProtKB-SubCell"/>
</dbReference>
<gene>
    <name evidence="10" type="primary">secY</name>
    <name evidence="12" type="ORF">A2V72_00195</name>
</gene>
<dbReference type="InterPro" id="IPR030659">
    <property type="entry name" value="SecY_CS"/>
</dbReference>
<evidence type="ECO:0000256" key="11">
    <source>
        <dbReference type="RuleBase" id="RU004349"/>
    </source>
</evidence>
<keyword evidence="8 10" id="KW-0472">Membrane</keyword>
<comment type="function">
    <text evidence="10">The central subunit of the protein translocation channel SecYEG. Consists of two halves formed by TMs 1-5 and 6-10. These two domains form a lateral gate at the front which open onto the bilayer between TMs 2 and 7, and are clamped together by SecE at the back. The channel is closed by both a pore ring composed of hydrophobic SecY resides and a short helix (helix 2A) on the extracellular side of the membrane which forms a plug. The plug probably moves laterally to allow the channel to open. The ring and the pore may move independently.</text>
</comment>
<comment type="subcellular location">
    <subcellularLocation>
        <location evidence="10">Cell membrane</location>
        <topology evidence="10">Multi-pass membrane protein</topology>
    </subcellularLocation>
    <subcellularLocation>
        <location evidence="1">Membrane</location>
        <topology evidence="1">Multi-pass membrane protein</topology>
    </subcellularLocation>
</comment>
<dbReference type="EMBL" id="MHLW01000002">
    <property type="protein sequence ID" value="OGZ18409.1"/>
    <property type="molecule type" value="Genomic_DNA"/>
</dbReference>
<comment type="subunit">
    <text evidence="10">Component of the Sec protein translocase complex. Heterotrimer consisting of SecY, SecE and SecG subunits. The heterotrimers can form oligomers, although 1 heterotrimer is thought to be able to translocate proteins. Interacts with the ribosome. Interacts with SecDF, and other proteins may be involved. Interacts with SecA.</text>
</comment>
<keyword evidence="7 10" id="KW-0811">Translocation</keyword>
<dbReference type="AlphaFoldDB" id="A0A1G2DXW4"/>
<proteinExistence type="inferred from homology"/>
<dbReference type="GO" id="GO:0065002">
    <property type="term" value="P:intracellular protein transmembrane transport"/>
    <property type="evidence" value="ECO:0007669"/>
    <property type="project" value="UniProtKB-UniRule"/>
</dbReference>
<dbReference type="PRINTS" id="PR00303">
    <property type="entry name" value="SECYTRNLCASE"/>
</dbReference>
<keyword evidence="5 10" id="KW-0653">Protein transport</keyword>
<evidence type="ECO:0000256" key="5">
    <source>
        <dbReference type="ARBA" id="ARBA00022927"/>
    </source>
</evidence>
<dbReference type="GO" id="GO:0006605">
    <property type="term" value="P:protein targeting"/>
    <property type="evidence" value="ECO:0007669"/>
    <property type="project" value="UniProtKB-UniRule"/>
</dbReference>
<comment type="caution">
    <text evidence="10">Lacks conserved residue(s) required for the propagation of feature annotation.</text>
</comment>
<dbReference type="InterPro" id="IPR002208">
    <property type="entry name" value="SecY/SEC61-alpha"/>
</dbReference>
<dbReference type="InterPro" id="IPR023201">
    <property type="entry name" value="SecY_dom_sf"/>
</dbReference>
<feature type="transmembrane region" description="Helical" evidence="10">
    <location>
        <begin position="112"/>
        <end position="133"/>
    </location>
</feature>
<evidence type="ECO:0000313" key="12">
    <source>
        <dbReference type="EMBL" id="OGZ18409.1"/>
    </source>
</evidence>
<comment type="similarity">
    <text evidence="2 10 11">Belongs to the SecY/SEC61-alpha family.</text>
</comment>
<evidence type="ECO:0000256" key="6">
    <source>
        <dbReference type="ARBA" id="ARBA00022989"/>
    </source>
</evidence>
<evidence type="ECO:0000256" key="8">
    <source>
        <dbReference type="ARBA" id="ARBA00023136"/>
    </source>
</evidence>
<feature type="transmembrane region" description="Helical" evidence="10">
    <location>
        <begin position="394"/>
        <end position="415"/>
    </location>
</feature>
<dbReference type="Pfam" id="PF00344">
    <property type="entry name" value="SecY"/>
    <property type="match status" value="1"/>
</dbReference>
<evidence type="ECO:0000256" key="3">
    <source>
        <dbReference type="ARBA" id="ARBA00022448"/>
    </source>
</evidence>
<sequence length="430" mass="47051">MLNKLTQIFKIKDLRKKILFILLVFVIFRLMANIPMPGINPDNLEKFFAQFKIVGFLSILTGGALSRFSIIMLGIGPYITAVIILQLLTMIFPQLEKMYKEEGEAGRRKFNQYGRLLTIPLAVLQGYTMLTWLQRPPNAVISPPLDFLQTITAVLTITAGTVFLMWLGELITEKGIGNGVSLLIFAGIVASLPMNVFQAYQEISVDPAKIPGYLAFFVLALVIIAGVVLITEARRNIPVSYAKRVRGNKMYGGVSTYLPMNLNPAGVIPIIFAMSILLLPEMAANFLGGAGGIIGTVAVNVAAFLANPWIRGSLYFLTVILFTYFYTAVTFDPKAISQNLQKMGGFVPGIRPGESTAKFIKYILNRVLLIGALFLGAIAVMPSVVGGVTGVQNVFGFLIGGTSVLIVVSVVLETMKQINSQLQMREYDTF</sequence>
<dbReference type="Gene3D" id="1.10.3370.10">
    <property type="entry name" value="SecY subunit domain"/>
    <property type="match status" value="1"/>
</dbReference>
<dbReference type="FunFam" id="1.10.3370.10:FF:000001">
    <property type="entry name" value="Preprotein translocase subunit SecY"/>
    <property type="match status" value="1"/>
</dbReference>
<keyword evidence="6 10" id="KW-1133">Transmembrane helix</keyword>
<feature type="transmembrane region" description="Helical" evidence="10">
    <location>
        <begin position="286"/>
        <end position="306"/>
    </location>
</feature>
<evidence type="ECO:0000313" key="13">
    <source>
        <dbReference type="Proteomes" id="UP000178893"/>
    </source>
</evidence>
<evidence type="ECO:0000256" key="2">
    <source>
        <dbReference type="ARBA" id="ARBA00005751"/>
    </source>
</evidence>
<dbReference type="SUPFAM" id="SSF103491">
    <property type="entry name" value="Preprotein translocase SecY subunit"/>
    <property type="match status" value="1"/>
</dbReference>
<evidence type="ECO:0000256" key="1">
    <source>
        <dbReference type="ARBA" id="ARBA00004141"/>
    </source>
</evidence>
<protein>
    <recommendedName>
        <fullName evidence="9 10">Protein translocase subunit SecY</fullName>
    </recommendedName>
</protein>
<evidence type="ECO:0000256" key="7">
    <source>
        <dbReference type="ARBA" id="ARBA00023010"/>
    </source>
</evidence>
<keyword evidence="10" id="KW-1003">Cell membrane</keyword>
<feature type="transmembrane region" description="Helical" evidence="10">
    <location>
        <begin position="312"/>
        <end position="331"/>
    </location>
</feature>
<dbReference type="HAMAP" id="MF_01465">
    <property type="entry name" value="SecY"/>
    <property type="match status" value="1"/>
</dbReference>
<dbReference type="Proteomes" id="UP000178893">
    <property type="component" value="Unassembled WGS sequence"/>
</dbReference>
<feature type="transmembrane region" description="Helical" evidence="10">
    <location>
        <begin position="70"/>
        <end position="92"/>
    </location>
</feature>
<feature type="transmembrane region" description="Helical" evidence="10">
    <location>
        <begin position="145"/>
        <end position="167"/>
    </location>
</feature>
<feature type="transmembrane region" description="Helical" evidence="10">
    <location>
        <begin position="260"/>
        <end position="279"/>
    </location>
</feature>
<feature type="transmembrane region" description="Helical" evidence="10">
    <location>
        <begin position="18"/>
        <end position="35"/>
    </location>
</feature>
<evidence type="ECO:0000256" key="9">
    <source>
        <dbReference type="ARBA" id="ARBA00039733"/>
    </source>
</evidence>
<comment type="caution">
    <text evidence="12">The sequence shown here is derived from an EMBL/GenBank/DDBJ whole genome shotgun (WGS) entry which is preliminary data.</text>
</comment>
<name>A0A1G2DXW4_9BACT</name>
<reference evidence="12 13" key="1">
    <citation type="journal article" date="2016" name="Nat. Commun.">
        <title>Thousands of microbial genomes shed light on interconnected biogeochemical processes in an aquifer system.</title>
        <authorList>
            <person name="Anantharaman K."/>
            <person name="Brown C.T."/>
            <person name="Hug L.A."/>
            <person name="Sharon I."/>
            <person name="Castelle C.J."/>
            <person name="Probst A.J."/>
            <person name="Thomas B.C."/>
            <person name="Singh A."/>
            <person name="Wilkins M.J."/>
            <person name="Karaoz U."/>
            <person name="Brodie E.L."/>
            <person name="Williams K.H."/>
            <person name="Hubbard S.S."/>
            <person name="Banfield J.F."/>
        </authorList>
    </citation>
    <scope>NUCLEOTIDE SEQUENCE [LARGE SCALE GENOMIC DNA]</scope>
</reference>
<evidence type="ECO:0000256" key="4">
    <source>
        <dbReference type="ARBA" id="ARBA00022692"/>
    </source>
</evidence>
<keyword evidence="4 10" id="KW-0812">Transmembrane</keyword>
<dbReference type="PANTHER" id="PTHR10906">
    <property type="entry name" value="SECY/SEC61-ALPHA FAMILY MEMBER"/>
    <property type="match status" value="1"/>
</dbReference>
<feature type="transmembrane region" description="Helical" evidence="10">
    <location>
        <begin position="179"/>
        <end position="200"/>
    </location>
</feature>
<dbReference type="PROSITE" id="PS00756">
    <property type="entry name" value="SECY_2"/>
    <property type="match status" value="1"/>
</dbReference>
<dbReference type="GO" id="GO:0043952">
    <property type="term" value="P:protein transport by the Sec complex"/>
    <property type="evidence" value="ECO:0007669"/>
    <property type="project" value="UniProtKB-UniRule"/>
</dbReference>
<dbReference type="InterPro" id="IPR026593">
    <property type="entry name" value="SecY"/>
</dbReference>
<feature type="transmembrane region" description="Helical" evidence="10">
    <location>
        <begin position="212"/>
        <end position="231"/>
    </location>
</feature>
<accession>A0A1G2DXW4</accession>
<organism evidence="12 13">
    <name type="scientific">Candidatus Nealsonbacteria bacterium RBG_13_37_56</name>
    <dbReference type="NCBI Taxonomy" id="1801661"/>
    <lineage>
        <taxon>Bacteria</taxon>
        <taxon>Candidatus Nealsoniibacteriota</taxon>
    </lineage>
</organism>
<dbReference type="PIRSF" id="PIRSF004557">
    <property type="entry name" value="SecY"/>
    <property type="match status" value="1"/>
</dbReference>
<keyword evidence="3 10" id="KW-0813">Transport</keyword>